<dbReference type="GO" id="GO:0005886">
    <property type="term" value="C:plasma membrane"/>
    <property type="evidence" value="ECO:0007669"/>
    <property type="project" value="TreeGrafter"/>
</dbReference>
<name>A0A1W1CE81_9ZZZZ</name>
<dbReference type="AlphaFoldDB" id="A0A1W1CE81"/>
<proteinExistence type="predicted"/>
<evidence type="ECO:0000256" key="3">
    <source>
        <dbReference type="ARBA" id="ARBA00022989"/>
    </source>
</evidence>
<gene>
    <name evidence="6" type="ORF">MNB_SV-9-245</name>
</gene>
<dbReference type="Pfam" id="PF01040">
    <property type="entry name" value="UbiA"/>
    <property type="match status" value="1"/>
</dbReference>
<keyword evidence="4 5" id="KW-0472">Membrane</keyword>
<protein>
    <submittedName>
        <fullName evidence="6">UbiA prenyltransferase family protein</fullName>
    </submittedName>
</protein>
<dbReference type="EMBL" id="FPHG01000064">
    <property type="protein sequence ID" value="SFV64031.1"/>
    <property type="molecule type" value="Genomic_DNA"/>
</dbReference>
<sequence>MQLSHIIKLMRPHQYVKNSFIFLPLFFALKITDLELLTYSFIAFIAFSLSASAIYILNDYFDIEEDRQHPKKRYRPLASGDINKKQAITLIIFLLGTGVSIMSQLSISATIILLAYLSLNIIYTLSIKHIAILDITTIAIGFVLRLFVGSAVTGIYLSMWIVIMTFLLALFMALAKRRDDILIYLNTGKKMRKVIDGYNLKFIDGAMMIMASIVIVSYILYTTSKDVINRVDNGEYLYLTTLFVLLGIMRYMQITFVFENSGSPSEIILKDRFIQSTILCWILSFIWILY</sequence>
<keyword evidence="3 5" id="KW-1133">Transmembrane helix</keyword>
<feature type="transmembrane region" description="Helical" evidence="5">
    <location>
        <begin position="38"/>
        <end position="61"/>
    </location>
</feature>
<evidence type="ECO:0000256" key="1">
    <source>
        <dbReference type="ARBA" id="ARBA00004141"/>
    </source>
</evidence>
<dbReference type="InterPro" id="IPR044878">
    <property type="entry name" value="UbiA_sf"/>
</dbReference>
<evidence type="ECO:0000256" key="5">
    <source>
        <dbReference type="SAM" id="Phobius"/>
    </source>
</evidence>
<dbReference type="GO" id="GO:0016765">
    <property type="term" value="F:transferase activity, transferring alkyl or aryl (other than methyl) groups"/>
    <property type="evidence" value="ECO:0007669"/>
    <property type="project" value="InterPro"/>
</dbReference>
<evidence type="ECO:0000256" key="2">
    <source>
        <dbReference type="ARBA" id="ARBA00022692"/>
    </source>
</evidence>
<evidence type="ECO:0000256" key="4">
    <source>
        <dbReference type="ARBA" id="ARBA00023136"/>
    </source>
</evidence>
<evidence type="ECO:0000313" key="6">
    <source>
        <dbReference type="EMBL" id="SFV64031.1"/>
    </source>
</evidence>
<dbReference type="GO" id="GO:0009247">
    <property type="term" value="P:glycolipid biosynthetic process"/>
    <property type="evidence" value="ECO:0007669"/>
    <property type="project" value="TreeGrafter"/>
</dbReference>
<comment type="subcellular location">
    <subcellularLocation>
        <location evidence="1">Membrane</location>
        <topology evidence="1">Multi-pass membrane protein</topology>
    </subcellularLocation>
</comment>
<reference evidence="6" key="1">
    <citation type="submission" date="2016-10" db="EMBL/GenBank/DDBJ databases">
        <authorList>
            <person name="de Groot N.N."/>
        </authorList>
    </citation>
    <scope>NUCLEOTIDE SEQUENCE</scope>
</reference>
<feature type="transmembrane region" description="Helical" evidence="5">
    <location>
        <begin position="236"/>
        <end position="252"/>
    </location>
</feature>
<dbReference type="PANTHER" id="PTHR11048">
    <property type="entry name" value="PRENYLTRANSFERASES"/>
    <property type="match status" value="1"/>
</dbReference>
<keyword evidence="6" id="KW-0808">Transferase</keyword>
<dbReference type="Gene3D" id="1.10.357.140">
    <property type="entry name" value="UbiA prenyltransferase"/>
    <property type="match status" value="1"/>
</dbReference>
<dbReference type="CDD" id="cd13963">
    <property type="entry name" value="PT_UbiA_2"/>
    <property type="match status" value="1"/>
</dbReference>
<dbReference type="InterPro" id="IPR039653">
    <property type="entry name" value="Prenyltransferase"/>
</dbReference>
<dbReference type="PANTHER" id="PTHR11048:SF5">
    <property type="entry name" value="DECAPRENYL-PHOSPHATE PHOSPHORIBOSYLTRANSFERASE"/>
    <property type="match status" value="1"/>
</dbReference>
<feature type="transmembrane region" description="Helical" evidence="5">
    <location>
        <begin position="154"/>
        <end position="175"/>
    </location>
</feature>
<keyword evidence="2 5" id="KW-0812">Transmembrane</keyword>
<organism evidence="6">
    <name type="scientific">hydrothermal vent metagenome</name>
    <dbReference type="NCBI Taxonomy" id="652676"/>
    <lineage>
        <taxon>unclassified sequences</taxon>
        <taxon>metagenomes</taxon>
        <taxon>ecological metagenomes</taxon>
    </lineage>
</organism>
<dbReference type="InterPro" id="IPR000537">
    <property type="entry name" value="UbiA_prenyltransferase"/>
</dbReference>
<feature type="transmembrane region" description="Helical" evidence="5">
    <location>
        <begin position="273"/>
        <end position="289"/>
    </location>
</feature>
<feature type="transmembrane region" description="Helical" evidence="5">
    <location>
        <begin position="130"/>
        <end position="148"/>
    </location>
</feature>
<feature type="transmembrane region" description="Helical" evidence="5">
    <location>
        <begin position="198"/>
        <end position="221"/>
    </location>
</feature>
<accession>A0A1W1CE81</accession>